<dbReference type="Gene3D" id="3.40.390.10">
    <property type="entry name" value="Collagenase (Catalytic Domain)"/>
    <property type="match status" value="1"/>
</dbReference>
<dbReference type="InterPro" id="IPR024079">
    <property type="entry name" value="MetalloPept_cat_dom_sf"/>
</dbReference>
<keyword evidence="7" id="KW-1185">Reference proteome</keyword>
<evidence type="ECO:0000256" key="4">
    <source>
        <dbReference type="ARBA" id="ARBA00022833"/>
    </source>
</evidence>
<dbReference type="EMBL" id="JACOOZ010000011">
    <property type="protein sequence ID" value="MBC5668914.1"/>
    <property type="molecule type" value="Genomic_DNA"/>
</dbReference>
<gene>
    <name evidence="6" type="ORF">H8S00_13140</name>
</gene>
<protein>
    <submittedName>
        <fullName evidence="6">Matrixin family metalloprotease</fullName>
    </submittedName>
</protein>
<evidence type="ECO:0000256" key="1">
    <source>
        <dbReference type="ARBA" id="ARBA00022670"/>
    </source>
</evidence>
<dbReference type="Pfam" id="PF00413">
    <property type="entry name" value="Peptidase_M10"/>
    <property type="match status" value="1"/>
</dbReference>
<evidence type="ECO:0000256" key="3">
    <source>
        <dbReference type="ARBA" id="ARBA00022801"/>
    </source>
</evidence>
<dbReference type="InterPro" id="IPR001818">
    <property type="entry name" value="Pept_M10_metallopeptidase"/>
</dbReference>
<organism evidence="6 7">
    <name type="scientific">Eubacterium segne</name>
    <dbReference type="NCBI Taxonomy" id="2763045"/>
    <lineage>
        <taxon>Bacteria</taxon>
        <taxon>Bacillati</taxon>
        <taxon>Bacillota</taxon>
        <taxon>Clostridia</taxon>
        <taxon>Eubacteriales</taxon>
        <taxon>Eubacteriaceae</taxon>
        <taxon>Eubacterium</taxon>
    </lineage>
</organism>
<keyword evidence="4" id="KW-0862">Zinc</keyword>
<keyword evidence="1" id="KW-0645">Protease</keyword>
<evidence type="ECO:0000256" key="2">
    <source>
        <dbReference type="ARBA" id="ARBA00022723"/>
    </source>
</evidence>
<evidence type="ECO:0000313" key="7">
    <source>
        <dbReference type="Proteomes" id="UP000597877"/>
    </source>
</evidence>
<keyword evidence="2" id="KW-0479">Metal-binding</keyword>
<dbReference type="GO" id="GO:0008237">
    <property type="term" value="F:metallopeptidase activity"/>
    <property type="evidence" value="ECO:0007669"/>
    <property type="project" value="UniProtKB-KW"/>
</dbReference>
<evidence type="ECO:0000259" key="5">
    <source>
        <dbReference type="Pfam" id="PF00413"/>
    </source>
</evidence>
<dbReference type="RefSeq" id="WP_186840708.1">
    <property type="nucleotide sequence ID" value="NZ_JACOOZ010000011.1"/>
</dbReference>
<proteinExistence type="predicted"/>
<name>A0ABR7F7D5_9FIRM</name>
<comment type="caution">
    <text evidence="6">The sequence shown here is derived from an EMBL/GenBank/DDBJ whole genome shotgun (WGS) entry which is preliminary data.</text>
</comment>
<keyword evidence="3" id="KW-0378">Hydrolase</keyword>
<evidence type="ECO:0000313" key="6">
    <source>
        <dbReference type="EMBL" id="MBC5668914.1"/>
    </source>
</evidence>
<sequence>MKSLNGKLRIESRILIVTLAILITISSHSIVNIEAATSSKSKPKQYVYFKDKHHLEGGVGKSKKDQKRYWISSGLSGFMYNCAKDAMLNWTNNASYINFYITSKRPESVVDIYGSYDGKESGYNAYTVFRKSWFSSVDPDESNWKYGQIYYNLDNGLEKKDRKKIIAVYAHEIGHCFGLDENNTNKKSIMCQAAYGRSVTSVQSCDFEGIKKLYK</sequence>
<accession>A0ABR7F7D5</accession>
<dbReference type="Proteomes" id="UP000597877">
    <property type="component" value="Unassembled WGS sequence"/>
</dbReference>
<dbReference type="SUPFAM" id="SSF55486">
    <property type="entry name" value="Metalloproteases ('zincins'), catalytic domain"/>
    <property type="match status" value="1"/>
</dbReference>
<feature type="domain" description="Peptidase M10 metallopeptidase" evidence="5">
    <location>
        <begin position="144"/>
        <end position="214"/>
    </location>
</feature>
<reference evidence="6 7" key="1">
    <citation type="submission" date="2020-08" db="EMBL/GenBank/DDBJ databases">
        <title>Genome public.</title>
        <authorList>
            <person name="Liu C."/>
            <person name="Sun Q."/>
        </authorList>
    </citation>
    <scope>NUCLEOTIDE SEQUENCE [LARGE SCALE GENOMIC DNA]</scope>
    <source>
        <strain evidence="6 7">BX4</strain>
    </source>
</reference>
<keyword evidence="6" id="KW-0482">Metalloprotease</keyword>